<feature type="compositionally biased region" description="Basic and acidic residues" evidence="1">
    <location>
        <begin position="83"/>
        <end position="95"/>
    </location>
</feature>
<organism evidence="2 3">
    <name type="scientific">Modestobacter italicus (strain DSM 44449 / CECT 9708 / BC 501)</name>
    <dbReference type="NCBI Taxonomy" id="2732864"/>
    <lineage>
        <taxon>Bacteria</taxon>
        <taxon>Bacillati</taxon>
        <taxon>Actinomycetota</taxon>
        <taxon>Actinomycetes</taxon>
        <taxon>Geodermatophilales</taxon>
        <taxon>Geodermatophilaceae</taxon>
        <taxon>Modestobacter</taxon>
    </lineage>
</organism>
<dbReference type="InterPro" id="IPR003477">
    <property type="entry name" value="PemK-like"/>
</dbReference>
<dbReference type="Pfam" id="PF02452">
    <property type="entry name" value="PemK_toxin"/>
    <property type="match status" value="1"/>
</dbReference>
<dbReference type="HOGENOM" id="CLU_097054_2_0_11"/>
<accession>I4ERS6</accession>
<evidence type="ECO:0000313" key="3">
    <source>
        <dbReference type="Proteomes" id="UP000006461"/>
    </source>
</evidence>
<dbReference type="eggNOG" id="COG2337">
    <property type="taxonomic scope" value="Bacteria"/>
</dbReference>
<proteinExistence type="predicted"/>
<dbReference type="Proteomes" id="UP000006461">
    <property type="component" value="Chromosome"/>
</dbReference>
<reference evidence="2 3" key="1">
    <citation type="journal article" date="2012" name="J. Bacteriol.">
        <title>Genome Sequence of Radiation-Resistant Modestobacter marinus Strain BC501, a Representative Actinobacterium That Thrives on Calcareous Stone Surfaces.</title>
        <authorList>
            <person name="Normand P."/>
            <person name="Gury J."/>
            <person name="Pujic P."/>
            <person name="Chouaia B."/>
            <person name="Crotti E."/>
            <person name="Brusetti L."/>
            <person name="Daffonchio D."/>
            <person name="Vacherie B."/>
            <person name="Barbe V."/>
            <person name="Medigue C."/>
            <person name="Calteau A."/>
            <person name="Ghodhbane-Gtari F."/>
            <person name="Essoussi I."/>
            <person name="Nouioui I."/>
            <person name="Abbassi-Ghozzi I."/>
            <person name="Gtari M."/>
        </authorList>
    </citation>
    <scope>NUCLEOTIDE SEQUENCE [LARGE SCALE GENOMIC DNA]</scope>
    <source>
        <strain evidence="3">BC 501</strain>
    </source>
</reference>
<protein>
    <recommendedName>
        <fullName evidence="4">PemK-like protein</fullName>
    </recommendedName>
</protein>
<evidence type="ECO:0000313" key="2">
    <source>
        <dbReference type="EMBL" id="CCH86089.1"/>
    </source>
</evidence>
<keyword evidence="3" id="KW-1185">Reference proteome</keyword>
<evidence type="ECO:0008006" key="4">
    <source>
        <dbReference type="Google" id="ProtNLM"/>
    </source>
</evidence>
<dbReference type="PATRIC" id="fig|477641.3.peg.603"/>
<feature type="compositionally biased region" description="Low complexity" evidence="1">
    <location>
        <begin position="44"/>
        <end position="54"/>
    </location>
</feature>
<dbReference type="STRING" id="477641.MODMU_0632"/>
<evidence type="ECO:0000256" key="1">
    <source>
        <dbReference type="SAM" id="MobiDB-lite"/>
    </source>
</evidence>
<name>I4ERS6_MODI5</name>
<dbReference type="AlphaFoldDB" id="I4ERS6"/>
<dbReference type="OMA" id="GMRREAC"/>
<dbReference type="KEGG" id="mmar:MODMU_0632"/>
<feature type="region of interest" description="Disordered" evidence="1">
    <location>
        <begin position="18"/>
        <end position="96"/>
    </location>
</feature>
<dbReference type="OrthoDB" id="5184628at2"/>
<feature type="compositionally biased region" description="Pro residues" evidence="1">
    <location>
        <begin position="55"/>
        <end position="67"/>
    </location>
</feature>
<dbReference type="SUPFAM" id="SSF50118">
    <property type="entry name" value="Cell growth inhibitor/plasmid maintenance toxic component"/>
    <property type="match status" value="1"/>
</dbReference>
<sequence length="205" mass="22815">MASSAWRRVLGRLVDVAVRQGSEELARRSRRDRSATAPRPPAPRRSAPARSTAPAAPPRATLPPAGPPRRRGPVTEHTGPLRLEYRPHDDDRPDPGEVVWAWVPFEEDDGRGKDRPVLVVGRDGDALLGLMLSSKDHDLDADDEARQGRHWVDVGTGAWDRQGRPSEVRVDRVLRIDPADVRREGAALDRARFDEVAAEVHRRRG</sequence>
<dbReference type="EMBL" id="FO203431">
    <property type="protein sequence ID" value="CCH86089.1"/>
    <property type="molecule type" value="Genomic_DNA"/>
</dbReference>
<gene>
    <name evidence="2" type="ordered locus">MODMU_0632</name>
</gene>
<dbReference type="GO" id="GO:0003677">
    <property type="term" value="F:DNA binding"/>
    <property type="evidence" value="ECO:0007669"/>
    <property type="project" value="InterPro"/>
</dbReference>